<dbReference type="PANTHER" id="PTHR45969">
    <property type="entry name" value="RING ZINC FINGER PROTEIN-RELATED"/>
    <property type="match status" value="1"/>
</dbReference>
<evidence type="ECO:0000256" key="1">
    <source>
        <dbReference type="ARBA" id="ARBA00022723"/>
    </source>
</evidence>
<dbReference type="Proteomes" id="UP000030745">
    <property type="component" value="Unassembled WGS sequence"/>
</dbReference>
<reference evidence="7 8" key="1">
    <citation type="journal article" date="2013" name="PLoS Genet.">
        <title>Distinctive expansion of potential virulence genes in the genome of the oomycete fish pathogen Saprolegnia parasitica.</title>
        <authorList>
            <person name="Jiang R.H."/>
            <person name="de Bruijn I."/>
            <person name="Haas B.J."/>
            <person name="Belmonte R."/>
            <person name="Lobach L."/>
            <person name="Christie J."/>
            <person name="van den Ackerveken G."/>
            <person name="Bottin A."/>
            <person name="Bulone V."/>
            <person name="Diaz-Moreno S.M."/>
            <person name="Dumas B."/>
            <person name="Fan L."/>
            <person name="Gaulin E."/>
            <person name="Govers F."/>
            <person name="Grenville-Briggs L.J."/>
            <person name="Horner N.R."/>
            <person name="Levin J.Z."/>
            <person name="Mammella M."/>
            <person name="Meijer H.J."/>
            <person name="Morris P."/>
            <person name="Nusbaum C."/>
            <person name="Oome S."/>
            <person name="Phillips A.J."/>
            <person name="van Rooyen D."/>
            <person name="Rzeszutek E."/>
            <person name="Saraiva M."/>
            <person name="Secombes C.J."/>
            <person name="Seidl M.F."/>
            <person name="Snel B."/>
            <person name="Stassen J.H."/>
            <person name="Sykes S."/>
            <person name="Tripathy S."/>
            <person name="van den Berg H."/>
            <person name="Vega-Arreguin J.C."/>
            <person name="Wawra S."/>
            <person name="Young S.K."/>
            <person name="Zeng Q."/>
            <person name="Dieguez-Uribeondo J."/>
            <person name="Russ C."/>
            <person name="Tyler B.M."/>
            <person name="van West P."/>
        </authorList>
    </citation>
    <scope>NUCLEOTIDE SEQUENCE [LARGE SCALE GENOMIC DNA]</scope>
    <source>
        <strain evidence="7 8">CBS 223.65</strain>
    </source>
</reference>
<dbReference type="GO" id="GO:0016567">
    <property type="term" value="P:protein ubiquitination"/>
    <property type="evidence" value="ECO:0007669"/>
    <property type="project" value="TreeGrafter"/>
</dbReference>
<proteinExistence type="predicted"/>
<dbReference type="AlphaFoldDB" id="A0A067C9Q6"/>
<evidence type="ECO:0000256" key="2">
    <source>
        <dbReference type="ARBA" id="ARBA00022771"/>
    </source>
</evidence>
<feature type="region of interest" description="Disordered" evidence="5">
    <location>
        <begin position="223"/>
        <end position="258"/>
    </location>
</feature>
<feature type="domain" description="RING-type" evidence="6">
    <location>
        <begin position="102"/>
        <end position="140"/>
    </location>
</feature>
<dbReference type="GeneID" id="24129715"/>
<dbReference type="SUPFAM" id="SSF57850">
    <property type="entry name" value="RING/U-box"/>
    <property type="match status" value="1"/>
</dbReference>
<dbReference type="InterPro" id="IPR033467">
    <property type="entry name" value="Tesmin/TSO1-like_CXC"/>
</dbReference>
<dbReference type="SMART" id="SM00184">
    <property type="entry name" value="RING"/>
    <property type="match status" value="1"/>
</dbReference>
<evidence type="ECO:0000256" key="3">
    <source>
        <dbReference type="ARBA" id="ARBA00022833"/>
    </source>
</evidence>
<dbReference type="GO" id="GO:0008270">
    <property type="term" value="F:zinc ion binding"/>
    <property type="evidence" value="ECO:0007669"/>
    <property type="project" value="UniProtKB-KW"/>
</dbReference>
<feature type="region of interest" description="Disordered" evidence="5">
    <location>
        <begin position="272"/>
        <end position="292"/>
    </location>
</feature>
<organism evidence="7 8">
    <name type="scientific">Saprolegnia parasitica (strain CBS 223.65)</name>
    <dbReference type="NCBI Taxonomy" id="695850"/>
    <lineage>
        <taxon>Eukaryota</taxon>
        <taxon>Sar</taxon>
        <taxon>Stramenopiles</taxon>
        <taxon>Oomycota</taxon>
        <taxon>Saprolegniomycetes</taxon>
        <taxon>Saprolegniales</taxon>
        <taxon>Saprolegniaceae</taxon>
        <taxon>Saprolegnia</taxon>
    </lineage>
</organism>
<keyword evidence="2 4" id="KW-0863">Zinc-finger</keyword>
<evidence type="ECO:0000313" key="7">
    <source>
        <dbReference type="EMBL" id="KDO27193.1"/>
    </source>
</evidence>
<dbReference type="VEuPathDB" id="FungiDB:SPRG_07442"/>
<evidence type="ECO:0000259" key="6">
    <source>
        <dbReference type="PROSITE" id="PS50089"/>
    </source>
</evidence>
<dbReference type="InterPro" id="IPR013083">
    <property type="entry name" value="Znf_RING/FYVE/PHD"/>
</dbReference>
<sequence>MPGVKRVQLDGWGGHPTGKVICVDSRSDGRTSGYYAQPTGPVMQQRAKPFAAPTAFKDETTKYGQQFHAASAGVDQLQVEIAKACNVISKQVATLPISIRECSVCLSSNAHTQMVPCGHVFHSRCFLRWFRTNRSCPLCRTSVDRVQLAPTFQDNDTSNDVDAIMQEDDDGSDDDMDVESHNAHMMQDADLIDFLSHAKASETDETDLLPLEDMEVLEEMTMDESVNESQHHHEHHHHHNHHHAHHPHAHPPPQYIPQTTLPNYWMVLNNGQALAPTPSRPSPSPSQAPRMVHIAPRPNTAHLHRPSLPSPVKADPPLRDLKMSPSVLPTMLPASTKLNSCRCAGGCRNGRCACVKEGSMCGVTCRCTSCKNPFLSIAMAGIDVSTLVRDDCFMHNLSKIRDMMTKLHEVIPVPCCPSIASNQNVSILQCIDGFACAGCAKSYDFSWCANKLCDREKAKRNHCAKCKRCGDHRDVHCDDCGRCYFAGVSSSFACPCTEKASTSPAVDAAAKPGDDEEEGCVIM</sequence>
<dbReference type="OMA" id="RCCDHRD"/>
<dbReference type="KEGG" id="spar:SPRG_07442"/>
<dbReference type="OrthoDB" id="8062037at2759"/>
<dbReference type="Pfam" id="PF13639">
    <property type="entry name" value="zf-RING_2"/>
    <property type="match status" value="1"/>
</dbReference>
<dbReference type="EMBL" id="KK583218">
    <property type="protein sequence ID" value="KDO27193.1"/>
    <property type="molecule type" value="Genomic_DNA"/>
</dbReference>
<dbReference type="PANTHER" id="PTHR45969:SF69">
    <property type="entry name" value="FINGER DOMAIN PROTEIN, PUTATIVE (AFU_ORTHOLOGUE AFUA_3G12190)-RELATED"/>
    <property type="match status" value="1"/>
</dbReference>
<dbReference type="SMART" id="SM01114">
    <property type="entry name" value="CXC"/>
    <property type="match status" value="1"/>
</dbReference>
<accession>A0A067C9Q6</accession>
<dbReference type="STRING" id="695850.A0A067C9Q6"/>
<protein>
    <recommendedName>
        <fullName evidence="6">RING-type domain-containing protein</fullName>
    </recommendedName>
</protein>
<name>A0A067C9Q6_SAPPC</name>
<gene>
    <name evidence="7" type="ORF">SPRG_07442</name>
</gene>
<evidence type="ECO:0000313" key="8">
    <source>
        <dbReference type="Proteomes" id="UP000030745"/>
    </source>
</evidence>
<keyword evidence="8" id="KW-1185">Reference proteome</keyword>
<dbReference type="InterPro" id="IPR001841">
    <property type="entry name" value="Znf_RING"/>
</dbReference>
<dbReference type="RefSeq" id="XP_012201971.1">
    <property type="nucleotide sequence ID" value="XM_012346581.1"/>
</dbReference>
<feature type="region of interest" description="Disordered" evidence="5">
    <location>
        <begin position="299"/>
        <end position="318"/>
    </location>
</feature>
<dbReference type="Gene3D" id="3.30.40.10">
    <property type="entry name" value="Zinc/RING finger domain, C3HC4 (zinc finger)"/>
    <property type="match status" value="1"/>
</dbReference>
<feature type="compositionally biased region" description="Basic residues" evidence="5">
    <location>
        <begin position="232"/>
        <end position="249"/>
    </location>
</feature>
<keyword evidence="3" id="KW-0862">Zinc</keyword>
<evidence type="ECO:0000256" key="4">
    <source>
        <dbReference type="PROSITE-ProRule" id="PRU00175"/>
    </source>
</evidence>
<keyword evidence="1" id="KW-0479">Metal-binding</keyword>
<dbReference type="PROSITE" id="PS50089">
    <property type="entry name" value="ZF_RING_2"/>
    <property type="match status" value="1"/>
</dbReference>
<dbReference type="GO" id="GO:0061630">
    <property type="term" value="F:ubiquitin protein ligase activity"/>
    <property type="evidence" value="ECO:0007669"/>
    <property type="project" value="TreeGrafter"/>
</dbReference>
<evidence type="ECO:0000256" key="5">
    <source>
        <dbReference type="SAM" id="MobiDB-lite"/>
    </source>
</evidence>